<sequence>MSVFTCMECQASLTAEVSRVALPVHAHQRFGHDLLPPLLPPGTYAIDPEPFGTPWRPWSQIGAAEAESRGVYAPVPVLSDGPPGTIVIAPGEVRGTVLIPERLDGYCLGLDGRDGPNLACERCGVPVATRIDDCSLWQAVRLDPRAVRRVPTAGARELSWDEVLSERPDKPLVEQPGYWSGEWTAAMGAALAHLLVASTGRPVNVPDGLIAETLRTSIDGLLPPAPAPARRLALAGPDLPEGDGDIALVPVHPQTGEAWRPRGDVMTVVPLPSDIWMRLVSDEGRTPVPATRRMPDGVHRDDAPPMHPNGPFQPDRRVFLRTLARLPEVRRPWLMKIYDGMGGFGLTLT</sequence>
<organism evidence="2 3">
    <name type="scientific">Actinomadura barringtoniae</name>
    <dbReference type="NCBI Taxonomy" id="1427535"/>
    <lineage>
        <taxon>Bacteria</taxon>
        <taxon>Bacillati</taxon>
        <taxon>Actinomycetota</taxon>
        <taxon>Actinomycetes</taxon>
        <taxon>Streptosporangiales</taxon>
        <taxon>Thermomonosporaceae</taxon>
        <taxon>Actinomadura</taxon>
    </lineage>
</organism>
<comment type="caution">
    <text evidence="2">The sequence shown here is derived from an EMBL/GenBank/DDBJ whole genome shotgun (WGS) entry which is preliminary data.</text>
</comment>
<name>A0A939TAU9_9ACTN</name>
<feature type="region of interest" description="Disordered" evidence="1">
    <location>
        <begin position="286"/>
        <end position="314"/>
    </location>
</feature>
<dbReference type="RefSeq" id="WP_208260863.1">
    <property type="nucleotide sequence ID" value="NZ_JAGEOJ010000017.1"/>
</dbReference>
<proteinExistence type="predicted"/>
<dbReference type="EMBL" id="JAGEOJ010000017">
    <property type="protein sequence ID" value="MBO2452857.1"/>
    <property type="molecule type" value="Genomic_DNA"/>
</dbReference>
<feature type="compositionally biased region" description="Basic and acidic residues" evidence="1">
    <location>
        <begin position="293"/>
        <end position="304"/>
    </location>
</feature>
<reference evidence="2" key="1">
    <citation type="submission" date="2021-03" db="EMBL/GenBank/DDBJ databases">
        <authorList>
            <person name="Kanchanasin P."/>
            <person name="Saeng-In P."/>
            <person name="Phongsopitanun W."/>
            <person name="Yuki M."/>
            <person name="Kudo T."/>
            <person name="Ohkuma M."/>
            <person name="Tanasupawat S."/>
        </authorList>
    </citation>
    <scope>NUCLEOTIDE SEQUENCE</scope>
    <source>
        <strain evidence="2">GKU 128</strain>
    </source>
</reference>
<evidence type="ECO:0000313" key="3">
    <source>
        <dbReference type="Proteomes" id="UP000669179"/>
    </source>
</evidence>
<gene>
    <name evidence="2" type="ORF">J4573_37595</name>
</gene>
<dbReference type="Proteomes" id="UP000669179">
    <property type="component" value="Unassembled WGS sequence"/>
</dbReference>
<evidence type="ECO:0000256" key="1">
    <source>
        <dbReference type="SAM" id="MobiDB-lite"/>
    </source>
</evidence>
<keyword evidence="3" id="KW-1185">Reference proteome</keyword>
<accession>A0A939TAU9</accession>
<protein>
    <submittedName>
        <fullName evidence="2">Uncharacterized protein</fullName>
    </submittedName>
</protein>
<evidence type="ECO:0000313" key="2">
    <source>
        <dbReference type="EMBL" id="MBO2452857.1"/>
    </source>
</evidence>
<dbReference type="AlphaFoldDB" id="A0A939TAU9"/>